<sequence>MQTINSFLRSKEKFHVRIIKKYGDTMELKLIPNTLVNLNGCALLVDDKVVDIKNSSVEITSNQLKITRDTTSITIS</sequence>
<accession>A0A2L2XBW2</accession>
<dbReference type="AlphaFoldDB" id="A0A2L2XBW2"/>
<keyword evidence="2" id="KW-1185">Reference proteome</keyword>
<organism evidence="1 2">
    <name type="scientific">Desulfocucumis palustris</name>
    <dbReference type="NCBI Taxonomy" id="1898651"/>
    <lineage>
        <taxon>Bacteria</taxon>
        <taxon>Bacillati</taxon>
        <taxon>Bacillota</taxon>
        <taxon>Clostridia</taxon>
        <taxon>Eubacteriales</taxon>
        <taxon>Desulfocucumaceae</taxon>
        <taxon>Desulfocucumis</taxon>
    </lineage>
</organism>
<evidence type="ECO:0000313" key="2">
    <source>
        <dbReference type="Proteomes" id="UP000239549"/>
    </source>
</evidence>
<protein>
    <submittedName>
        <fullName evidence="1">Uncharacterized protein</fullName>
    </submittedName>
</protein>
<evidence type="ECO:0000313" key="1">
    <source>
        <dbReference type="EMBL" id="GBF33809.1"/>
    </source>
</evidence>
<reference evidence="2" key="1">
    <citation type="submission" date="2018-02" db="EMBL/GenBank/DDBJ databases">
        <title>Genome sequence of Desulfocucumis palustris strain NAW-5.</title>
        <authorList>
            <person name="Watanabe M."/>
            <person name="Kojima H."/>
            <person name="Fukui M."/>
        </authorList>
    </citation>
    <scope>NUCLEOTIDE SEQUENCE [LARGE SCALE GENOMIC DNA]</scope>
    <source>
        <strain evidence="2">NAW-5</strain>
    </source>
</reference>
<gene>
    <name evidence="1" type="ORF">DCCM_2920</name>
</gene>
<dbReference type="EMBL" id="BFAV01000121">
    <property type="protein sequence ID" value="GBF33809.1"/>
    <property type="molecule type" value="Genomic_DNA"/>
</dbReference>
<dbReference type="RefSeq" id="WP_104372151.1">
    <property type="nucleotide sequence ID" value="NZ_BFAV01000121.1"/>
</dbReference>
<name>A0A2L2XBW2_9FIRM</name>
<comment type="caution">
    <text evidence="1">The sequence shown here is derived from an EMBL/GenBank/DDBJ whole genome shotgun (WGS) entry which is preliminary data.</text>
</comment>
<proteinExistence type="predicted"/>
<dbReference type="Proteomes" id="UP000239549">
    <property type="component" value="Unassembled WGS sequence"/>
</dbReference>